<dbReference type="PANTHER" id="PTHR43353">
    <property type="entry name" value="SUCCINATE-SEMIALDEHYDE DEHYDROGENASE, MITOCHONDRIAL"/>
    <property type="match status" value="1"/>
</dbReference>
<dbReference type="Gene3D" id="3.40.605.10">
    <property type="entry name" value="Aldehyde Dehydrogenase, Chain A, domain 1"/>
    <property type="match status" value="1"/>
</dbReference>
<protein>
    <submittedName>
        <fullName evidence="6">Succinate-semialdehyde dehydrogenase (NADP(+))</fullName>
    </submittedName>
</protein>
<dbReference type="InterPro" id="IPR016161">
    <property type="entry name" value="Ald_DH/histidinol_DH"/>
</dbReference>
<dbReference type="FunFam" id="3.40.605.10:FF:000026">
    <property type="entry name" value="Aldehyde dehydrogenase, putative"/>
    <property type="match status" value="1"/>
</dbReference>
<dbReference type="Pfam" id="PF00171">
    <property type="entry name" value="Aldedh"/>
    <property type="match status" value="1"/>
</dbReference>
<dbReference type="CDD" id="cd07103">
    <property type="entry name" value="ALDH_F5_SSADH_GabD"/>
    <property type="match status" value="1"/>
</dbReference>
<dbReference type="NCBIfam" id="TIGR01780">
    <property type="entry name" value="SSADH"/>
    <property type="match status" value="1"/>
</dbReference>
<organism evidence="6 7">
    <name type="scientific">Oceanidesulfovibrio marinus</name>
    <dbReference type="NCBI Taxonomy" id="370038"/>
    <lineage>
        <taxon>Bacteria</taxon>
        <taxon>Pseudomonadati</taxon>
        <taxon>Thermodesulfobacteriota</taxon>
        <taxon>Desulfovibrionia</taxon>
        <taxon>Desulfovibrionales</taxon>
        <taxon>Desulfovibrionaceae</taxon>
        <taxon>Oceanidesulfovibrio</taxon>
    </lineage>
</organism>
<dbReference type="InterPro" id="IPR050740">
    <property type="entry name" value="Aldehyde_DH_Superfamily"/>
</dbReference>
<dbReference type="GO" id="GO:0005829">
    <property type="term" value="C:cytosol"/>
    <property type="evidence" value="ECO:0007669"/>
    <property type="project" value="TreeGrafter"/>
</dbReference>
<evidence type="ECO:0000256" key="2">
    <source>
        <dbReference type="ARBA" id="ARBA00023002"/>
    </source>
</evidence>
<evidence type="ECO:0000313" key="6">
    <source>
        <dbReference type="EMBL" id="TVM32457.1"/>
    </source>
</evidence>
<dbReference type="InterPro" id="IPR016163">
    <property type="entry name" value="Ald_DH_C"/>
</dbReference>
<dbReference type="AlphaFoldDB" id="A0A6P1ZG58"/>
<dbReference type="PROSITE" id="PS00687">
    <property type="entry name" value="ALDEHYDE_DEHYDR_GLU"/>
    <property type="match status" value="1"/>
</dbReference>
<name>A0A6P1ZG58_9BACT</name>
<proteinExistence type="inferred from homology"/>
<evidence type="ECO:0000256" key="3">
    <source>
        <dbReference type="PROSITE-ProRule" id="PRU10007"/>
    </source>
</evidence>
<dbReference type="Proteomes" id="UP000434052">
    <property type="component" value="Unassembled WGS sequence"/>
</dbReference>
<comment type="similarity">
    <text evidence="1 4">Belongs to the aldehyde dehydrogenase family.</text>
</comment>
<dbReference type="InterPro" id="IPR010102">
    <property type="entry name" value="Succ_semiAld_DH"/>
</dbReference>
<evidence type="ECO:0000313" key="7">
    <source>
        <dbReference type="Proteomes" id="UP000434052"/>
    </source>
</evidence>
<dbReference type="GO" id="GO:0004777">
    <property type="term" value="F:succinate-semialdehyde dehydrogenase (NAD+) activity"/>
    <property type="evidence" value="ECO:0007669"/>
    <property type="project" value="TreeGrafter"/>
</dbReference>
<gene>
    <name evidence="6" type="ORF">DQK91_14355</name>
</gene>
<keyword evidence="2 4" id="KW-0560">Oxidoreductase</keyword>
<dbReference type="OrthoDB" id="9762913at2"/>
<evidence type="ECO:0000259" key="5">
    <source>
        <dbReference type="Pfam" id="PF00171"/>
    </source>
</evidence>
<dbReference type="SUPFAM" id="SSF53720">
    <property type="entry name" value="ALDH-like"/>
    <property type="match status" value="1"/>
</dbReference>
<dbReference type="Gene3D" id="3.40.309.10">
    <property type="entry name" value="Aldehyde Dehydrogenase, Chain A, domain 2"/>
    <property type="match status" value="1"/>
</dbReference>
<comment type="caution">
    <text evidence="6">The sequence shown here is derived from an EMBL/GenBank/DDBJ whole genome shotgun (WGS) entry which is preliminary data.</text>
</comment>
<dbReference type="InterPro" id="IPR029510">
    <property type="entry name" value="Ald_DH_CS_GLU"/>
</dbReference>
<dbReference type="InterPro" id="IPR016162">
    <property type="entry name" value="Ald_DH_N"/>
</dbReference>
<dbReference type="FunFam" id="3.40.309.10:FF:000004">
    <property type="entry name" value="Succinate-semialdehyde dehydrogenase I"/>
    <property type="match status" value="1"/>
</dbReference>
<dbReference type="InterPro" id="IPR016160">
    <property type="entry name" value="Ald_DH_CS_CYS"/>
</dbReference>
<evidence type="ECO:0000256" key="1">
    <source>
        <dbReference type="ARBA" id="ARBA00009986"/>
    </source>
</evidence>
<sequence length="485" mass="52172">MSLTETMLSRTACAVNGEWIQADSGKTIDVRNPANGDVIGSVPLCGKEETARAIAAAEAAWPAWRAMTAMERGDIIMRLHNLMIEEREELARLMTLEQGKPLAEARGEIGFGCSFLRWFAEEGRRAYGSVIPAPWRNKKMIVTREPVGVVGIITPWNFPTAMICRKIGPALAVGCPVVIKPASQTPFSALAVAELAKRAGVPDGVINVITGSSKEIGGEITSNPTVRKVSFTGSTTVGKMLLEQCASTVKKMSLELGGNAPFLVFDDADLDLAIPGAMNSKYRNTGQTCICTNRFLVQDGIYEEFLDRLGKAVNDLKVGNGMEDGVTQGPLIDESAVVRMEEQVADAKKQGGRIVMGGKRHALGGTYYEPTIIADATEEMLFAKEETFGPVAPVFRFQTEEQAVKLANSTEFGLAGYVYTQDLGRAFRVSEALEYGLVGVNESLISTCEAPFGGVKESGFGREGSQYGLDDYTVLKYTCMAGLGA</sequence>
<dbReference type="FunFam" id="3.40.605.10:FF:000005">
    <property type="entry name" value="Succinate-semialdehyde dehydrogenase I"/>
    <property type="match status" value="1"/>
</dbReference>
<feature type="active site" evidence="3">
    <location>
        <position position="255"/>
    </location>
</feature>
<dbReference type="PROSITE" id="PS00070">
    <property type="entry name" value="ALDEHYDE_DEHYDR_CYS"/>
    <property type="match status" value="1"/>
</dbReference>
<feature type="domain" description="Aldehyde dehydrogenase" evidence="5">
    <location>
        <begin position="19"/>
        <end position="476"/>
    </location>
</feature>
<dbReference type="PANTHER" id="PTHR43353:SF5">
    <property type="entry name" value="SUCCINATE-SEMIALDEHYDE DEHYDROGENASE, MITOCHONDRIAL"/>
    <property type="match status" value="1"/>
</dbReference>
<dbReference type="GO" id="GO:0009450">
    <property type="term" value="P:gamma-aminobutyric acid catabolic process"/>
    <property type="evidence" value="ECO:0007669"/>
    <property type="project" value="InterPro"/>
</dbReference>
<reference evidence="6 7" key="1">
    <citation type="submission" date="2018-06" db="EMBL/GenBank/DDBJ databases">
        <title>Complete genome of Desulfovibrio marinus P48SEP.</title>
        <authorList>
            <person name="Crispim J.S."/>
            <person name="Vidigal P.M.P."/>
            <person name="Silva L.C.F."/>
            <person name="Araujo L.C."/>
            <person name="Laguardia C.N."/>
            <person name="Dias R.S."/>
            <person name="Sousa M.P."/>
            <person name="Paula S.O."/>
            <person name="Silva C."/>
        </authorList>
    </citation>
    <scope>NUCLEOTIDE SEQUENCE [LARGE SCALE GENOMIC DNA]</scope>
    <source>
        <strain evidence="6 7">P48SEP</strain>
    </source>
</reference>
<dbReference type="InterPro" id="IPR015590">
    <property type="entry name" value="Aldehyde_DH_dom"/>
</dbReference>
<dbReference type="EMBL" id="QMIF01000010">
    <property type="protein sequence ID" value="TVM32457.1"/>
    <property type="molecule type" value="Genomic_DNA"/>
</dbReference>
<accession>A0A6P1ZG58</accession>
<evidence type="ECO:0000256" key="4">
    <source>
        <dbReference type="RuleBase" id="RU003345"/>
    </source>
</evidence>